<dbReference type="HOGENOM" id="CLU_1775525_0_0_10"/>
<keyword evidence="2" id="KW-1133">Transmembrane helix</keyword>
<gene>
    <name evidence="3" type="ORF">KAOT1_03947</name>
</gene>
<proteinExistence type="predicted"/>
<evidence type="ECO:0000256" key="2">
    <source>
        <dbReference type="SAM" id="Phobius"/>
    </source>
</evidence>
<sequence>MISGETLNLVEDHLLRDDYDDFFGSKKKRAERKAKRKAKRLARRLKRNSSAKVQERKQKRSKFFKDVGQIYKDIGGATAIGGVIDAIVLPKDTQTADISNEEGSDYQFSVGSTDDQAAQEKQEQKKGIPTFIYVIGGIVLVGVVGLLIVQNNKAKQVQTFNP</sequence>
<evidence type="ECO:0000313" key="4">
    <source>
        <dbReference type="Proteomes" id="UP000002945"/>
    </source>
</evidence>
<dbReference type="OrthoDB" id="1439752at2"/>
<feature type="region of interest" description="Disordered" evidence="1">
    <location>
        <begin position="30"/>
        <end position="59"/>
    </location>
</feature>
<keyword evidence="2" id="KW-0472">Membrane</keyword>
<dbReference type="AlphaFoldDB" id="A9DWA5"/>
<feature type="transmembrane region" description="Helical" evidence="2">
    <location>
        <begin position="131"/>
        <end position="149"/>
    </location>
</feature>
<name>A9DWA5_9FLAO</name>
<accession>A9DWA5</accession>
<reference evidence="3 4" key="1">
    <citation type="journal article" date="2011" name="J. Bacteriol.">
        <title>Genome sequence of the algicidal bacterium Kordia algicida OT-1.</title>
        <authorList>
            <person name="Lee H.S."/>
            <person name="Kang S.G."/>
            <person name="Kwon K.K."/>
            <person name="Lee J.H."/>
            <person name="Kim S.J."/>
        </authorList>
    </citation>
    <scope>NUCLEOTIDE SEQUENCE [LARGE SCALE GENOMIC DNA]</scope>
    <source>
        <strain evidence="3 4">OT-1</strain>
    </source>
</reference>
<dbReference type="STRING" id="391587.KAOT1_03947"/>
<feature type="compositionally biased region" description="Basic residues" evidence="1">
    <location>
        <begin position="30"/>
        <end position="49"/>
    </location>
</feature>
<keyword evidence="2" id="KW-0812">Transmembrane</keyword>
<dbReference type="EMBL" id="ABIB01000004">
    <property type="protein sequence ID" value="EDP96532.1"/>
    <property type="molecule type" value="Genomic_DNA"/>
</dbReference>
<organism evidence="3 4">
    <name type="scientific">Kordia algicida OT-1</name>
    <dbReference type="NCBI Taxonomy" id="391587"/>
    <lineage>
        <taxon>Bacteria</taxon>
        <taxon>Pseudomonadati</taxon>
        <taxon>Bacteroidota</taxon>
        <taxon>Flavobacteriia</taxon>
        <taxon>Flavobacteriales</taxon>
        <taxon>Flavobacteriaceae</taxon>
        <taxon>Kordia</taxon>
    </lineage>
</organism>
<dbReference type="Proteomes" id="UP000002945">
    <property type="component" value="Unassembled WGS sequence"/>
</dbReference>
<evidence type="ECO:0000256" key="1">
    <source>
        <dbReference type="SAM" id="MobiDB-lite"/>
    </source>
</evidence>
<protein>
    <submittedName>
        <fullName evidence="3">Uncharacterized protein</fullName>
    </submittedName>
</protein>
<evidence type="ECO:0000313" key="3">
    <source>
        <dbReference type="EMBL" id="EDP96532.1"/>
    </source>
</evidence>
<comment type="caution">
    <text evidence="3">The sequence shown here is derived from an EMBL/GenBank/DDBJ whole genome shotgun (WGS) entry which is preliminary data.</text>
</comment>
<keyword evidence="4" id="KW-1185">Reference proteome</keyword>
<dbReference type="RefSeq" id="WP_007093362.1">
    <property type="nucleotide sequence ID" value="NZ_CP142125.1"/>
</dbReference>
<dbReference type="eggNOG" id="ENOG50332NG">
    <property type="taxonomic scope" value="Bacteria"/>
</dbReference>